<feature type="compositionally biased region" description="Low complexity" evidence="1">
    <location>
        <begin position="78"/>
        <end position="91"/>
    </location>
</feature>
<evidence type="ECO:0000256" key="1">
    <source>
        <dbReference type="SAM" id="MobiDB-lite"/>
    </source>
</evidence>
<dbReference type="AlphaFoldDB" id="A0A6J4UEL1"/>
<evidence type="ECO:0000313" key="2">
    <source>
        <dbReference type="EMBL" id="CAA9548431.1"/>
    </source>
</evidence>
<accession>A0A6J4UEL1</accession>
<feature type="non-terminal residue" evidence="2">
    <location>
        <position position="1"/>
    </location>
</feature>
<feature type="region of interest" description="Disordered" evidence="1">
    <location>
        <begin position="1"/>
        <end position="177"/>
    </location>
</feature>
<dbReference type="EMBL" id="CADCWG010000097">
    <property type="protein sequence ID" value="CAA9548431.1"/>
    <property type="molecule type" value="Genomic_DNA"/>
</dbReference>
<sequence length="222" mass="22906">WSASIRPSPRRSRWGRPTRRCPARSTPRRSAAASRPACAPPCWSSSGRCSATPSGPRSRWAGRRSSSSTRRWRRRSRCSAPASSSGWSARRCATPCGRGRSDRCPRGPGAAATSRSASPSDWPTPLGSPSGPGSAVGCWRGRRAAVSGKPPASWSRSWSARSPGAPPWPSSPDWGGGGWASGCCGGPTWSARASSGCSPSGCSGRGCAARGGGRRGRSAGSP</sequence>
<feature type="compositionally biased region" description="Basic residues" evidence="1">
    <location>
        <begin position="212"/>
        <end position="222"/>
    </location>
</feature>
<feature type="compositionally biased region" description="Low complexity" evidence="1">
    <location>
        <begin position="23"/>
        <end position="46"/>
    </location>
</feature>
<feature type="compositionally biased region" description="Basic residues" evidence="1">
    <location>
        <begin position="8"/>
        <end position="22"/>
    </location>
</feature>
<feature type="region of interest" description="Disordered" evidence="1">
    <location>
        <begin position="189"/>
        <end position="222"/>
    </location>
</feature>
<protein>
    <submittedName>
        <fullName evidence="2">Uncharacterized protein</fullName>
    </submittedName>
</protein>
<feature type="compositionally biased region" description="Low complexity" evidence="1">
    <location>
        <begin position="150"/>
        <end position="163"/>
    </location>
</feature>
<gene>
    <name evidence="2" type="ORF">AVDCRST_MAG49-1556</name>
</gene>
<name>A0A6J4UEL1_9BACT</name>
<proteinExistence type="predicted"/>
<organism evidence="2">
    <name type="scientific">uncultured Thermomicrobiales bacterium</name>
    <dbReference type="NCBI Taxonomy" id="1645740"/>
    <lineage>
        <taxon>Bacteria</taxon>
        <taxon>Pseudomonadati</taxon>
        <taxon>Thermomicrobiota</taxon>
        <taxon>Thermomicrobia</taxon>
        <taxon>Thermomicrobiales</taxon>
        <taxon>environmental samples</taxon>
    </lineage>
</organism>
<feature type="compositionally biased region" description="Low complexity" evidence="1">
    <location>
        <begin position="189"/>
        <end position="208"/>
    </location>
</feature>
<feature type="compositionally biased region" description="Low complexity" evidence="1">
    <location>
        <begin position="53"/>
        <end position="69"/>
    </location>
</feature>
<reference evidence="2" key="1">
    <citation type="submission" date="2020-02" db="EMBL/GenBank/DDBJ databases">
        <authorList>
            <person name="Meier V. D."/>
        </authorList>
    </citation>
    <scope>NUCLEOTIDE SEQUENCE</scope>
    <source>
        <strain evidence="2">AVDCRST_MAG49</strain>
    </source>
</reference>
<feature type="non-terminal residue" evidence="2">
    <location>
        <position position="222"/>
    </location>
</feature>